<feature type="transmembrane region" description="Helical" evidence="1">
    <location>
        <begin position="84"/>
        <end position="106"/>
    </location>
</feature>
<sequence>MEDAPKRIAFLAKPALAYRLSTKKRNTSCASIVNRPHMPGMELSLPLTLTLLTLFAALTVASGWLGAQPPDLRKENPRLIPWRFIMLLTATVTIFLIIHALTVLGLKTETQARY</sequence>
<comment type="caution">
    <text evidence="2">The sequence shown here is derived from an EMBL/GenBank/DDBJ whole genome shotgun (WGS) entry which is preliminary data.</text>
</comment>
<accession>A0ABT5IAN5</accession>
<gene>
    <name evidence="2" type="ORF">PQU94_02995</name>
</gene>
<protein>
    <submittedName>
        <fullName evidence="2">Uncharacterized protein</fullName>
    </submittedName>
</protein>
<keyword evidence="1" id="KW-1133">Transmembrane helix</keyword>
<keyword evidence="3" id="KW-1185">Reference proteome</keyword>
<name>A0ABT5IAN5_9CAUL</name>
<evidence type="ECO:0000313" key="3">
    <source>
        <dbReference type="Proteomes" id="UP001216595"/>
    </source>
</evidence>
<feature type="transmembrane region" description="Helical" evidence="1">
    <location>
        <begin position="43"/>
        <end position="64"/>
    </location>
</feature>
<reference evidence="2 3" key="1">
    <citation type="submission" date="2023-01" db="EMBL/GenBank/DDBJ databases">
        <title>Novel species of the genus Asticcacaulis isolated from rivers.</title>
        <authorList>
            <person name="Lu H."/>
        </authorList>
    </citation>
    <scope>NUCLEOTIDE SEQUENCE [LARGE SCALE GENOMIC DNA]</scope>
    <source>
        <strain evidence="2 3">DXS10W</strain>
    </source>
</reference>
<proteinExistence type="predicted"/>
<evidence type="ECO:0000256" key="1">
    <source>
        <dbReference type="SAM" id="Phobius"/>
    </source>
</evidence>
<dbReference type="RefSeq" id="WP_272739997.1">
    <property type="nucleotide sequence ID" value="NZ_JAQQKW010000001.1"/>
</dbReference>
<dbReference type="Proteomes" id="UP001216595">
    <property type="component" value="Unassembled WGS sequence"/>
</dbReference>
<evidence type="ECO:0000313" key="2">
    <source>
        <dbReference type="EMBL" id="MDC7693245.1"/>
    </source>
</evidence>
<keyword evidence="1" id="KW-0472">Membrane</keyword>
<dbReference type="EMBL" id="JAQQKW010000001">
    <property type="protein sequence ID" value="MDC7693245.1"/>
    <property type="molecule type" value="Genomic_DNA"/>
</dbReference>
<keyword evidence="1" id="KW-0812">Transmembrane</keyword>
<organism evidence="2 3">
    <name type="scientific">Asticcacaulis currens</name>
    <dbReference type="NCBI Taxonomy" id="2984210"/>
    <lineage>
        <taxon>Bacteria</taxon>
        <taxon>Pseudomonadati</taxon>
        <taxon>Pseudomonadota</taxon>
        <taxon>Alphaproteobacteria</taxon>
        <taxon>Caulobacterales</taxon>
        <taxon>Caulobacteraceae</taxon>
        <taxon>Asticcacaulis</taxon>
    </lineage>
</organism>